<evidence type="ECO:0000313" key="1">
    <source>
        <dbReference type="EMBL" id="BDG74037.1"/>
    </source>
</evidence>
<accession>A0ABN6P846</accession>
<organism evidence="1 2">
    <name type="scientific">Roseomonas fluvialis</name>
    <dbReference type="NCBI Taxonomy" id="1750527"/>
    <lineage>
        <taxon>Bacteria</taxon>
        <taxon>Pseudomonadati</taxon>
        <taxon>Pseudomonadota</taxon>
        <taxon>Alphaproteobacteria</taxon>
        <taxon>Acetobacterales</taxon>
        <taxon>Roseomonadaceae</taxon>
        <taxon>Roseomonas</taxon>
    </lineage>
</organism>
<keyword evidence="2" id="KW-1185">Reference proteome</keyword>
<dbReference type="Proteomes" id="UP000831327">
    <property type="component" value="Chromosome"/>
</dbReference>
<dbReference type="EMBL" id="AP025637">
    <property type="protein sequence ID" value="BDG74037.1"/>
    <property type="molecule type" value="Genomic_DNA"/>
</dbReference>
<evidence type="ECO:0000313" key="2">
    <source>
        <dbReference type="Proteomes" id="UP000831327"/>
    </source>
</evidence>
<reference evidence="1 2" key="1">
    <citation type="journal article" date="2016" name="Microbes Environ.">
        <title>Phylogenetically diverse aerobic anoxygenic phototrophic bacteria isolated from epilithic biofilms in Tama river, Japan.</title>
        <authorList>
            <person name="Hirose S."/>
            <person name="Matsuura K."/>
            <person name="Haruta S."/>
        </authorList>
    </citation>
    <scope>NUCLEOTIDE SEQUENCE [LARGE SCALE GENOMIC DNA]</scope>
    <source>
        <strain evidence="1 2">S08</strain>
    </source>
</reference>
<name>A0ABN6P846_9PROT</name>
<gene>
    <name evidence="1" type="ORF">Rmf_39660</name>
</gene>
<sequence>MGKKVTRYALGRVCGTLALCHYLFEIHNPGKATQHGRMAYQLGSVEQATQSN</sequence>
<protein>
    <submittedName>
        <fullName evidence="1">Uncharacterized protein</fullName>
    </submittedName>
</protein>
<proteinExistence type="predicted"/>